<name>A0ABM8HXW6_9BACT</name>
<dbReference type="PANTHER" id="PTHR45588:SF1">
    <property type="entry name" value="WW DOMAIN-CONTAINING PROTEIN"/>
    <property type="match status" value="1"/>
</dbReference>
<dbReference type="Gene3D" id="1.25.40.10">
    <property type="entry name" value="Tetratricopeptide repeat domain"/>
    <property type="match status" value="2"/>
</dbReference>
<dbReference type="SUPFAM" id="SSF48452">
    <property type="entry name" value="TPR-like"/>
    <property type="match status" value="2"/>
</dbReference>
<protein>
    <recommendedName>
        <fullName evidence="3">Tetratricopeptide repeat protein</fullName>
    </recommendedName>
</protein>
<dbReference type="RefSeq" id="WP_221249057.1">
    <property type="nucleotide sequence ID" value="NZ_AP024355.1"/>
</dbReference>
<sequence>MSDPIKNIRCLIVVLLALVLGAHAGLAAMLAPSRADVPSATEQIAPLLSGMGKHTFEVTTGSQRAQQFFNQGINLAYGFNHAEAGRSFREAARLDPEMAMAYWGQALVLGPNINMPMDAADEPKALELIEKAQALKAKASEREQGYIEALATRYSGKAEERAERDRAYAEAMKKLSQSYPHDLDAATLYAEALMDLRPWNYWTRDGRPYPGTPEAIAVLESVMERNPEHPGANHFYIHLLEPADPPRAEAAADRLRFLVPDAGHLVHMPAHIYLRVGRYADASAANDRAIAADESYLSQCRAQGIYPLGYYPHNIHFLWSSSTMEGRSKVALEAAGKVVEQIPAQAASEMPLLQTFLVIPDYALTRFGHWEEVLQQPAPDEDKPFLAGIRHYARGLAFAALGKLGEAEIELAYLKKIAAEPALAELILFSPNNAADVLAIAVEVLAGDLAAKRQDYPRAISHLERGVRLEDGLAYIEPPDWHYPVRQALGAVLLEAGIAREAETVYWEDLQRNRENGWSLFGLVQALRAQGKTEQAAEVEKRFNKAWERADVQLSASRF</sequence>
<evidence type="ECO:0008006" key="3">
    <source>
        <dbReference type="Google" id="ProtNLM"/>
    </source>
</evidence>
<dbReference type="EMBL" id="AP024355">
    <property type="protein sequence ID" value="BCR05645.1"/>
    <property type="molecule type" value="Genomic_DNA"/>
</dbReference>
<dbReference type="InterPro" id="IPR011990">
    <property type="entry name" value="TPR-like_helical_dom_sf"/>
</dbReference>
<organism evidence="1 2">
    <name type="scientific">Desulfuromonas versatilis</name>
    <dbReference type="NCBI Taxonomy" id="2802975"/>
    <lineage>
        <taxon>Bacteria</taxon>
        <taxon>Pseudomonadati</taxon>
        <taxon>Thermodesulfobacteriota</taxon>
        <taxon>Desulfuromonadia</taxon>
        <taxon>Desulfuromonadales</taxon>
        <taxon>Desulfuromonadaceae</taxon>
        <taxon>Desulfuromonas</taxon>
    </lineage>
</organism>
<evidence type="ECO:0000313" key="1">
    <source>
        <dbReference type="EMBL" id="BCR05645.1"/>
    </source>
</evidence>
<reference evidence="1 2" key="2">
    <citation type="journal article" date="2021" name="Int. J. Syst. Evol. Microbiol.">
        <title>Isolation and Polyphasic Characterization of Desulfuromonas versatilis sp. Nov., an Electrogenic Bacteria Capable of Versatile Metabolism Isolated from a Graphene Oxide-Reducing Enrichment Culture.</title>
        <authorList>
            <person name="Xie L."/>
            <person name="Yoshida N."/>
            <person name="Ishii S."/>
            <person name="Meng L."/>
        </authorList>
    </citation>
    <scope>NUCLEOTIDE SEQUENCE [LARGE SCALE GENOMIC DNA]</scope>
    <source>
        <strain evidence="1 2">NIT-T3</strain>
    </source>
</reference>
<accession>A0ABM8HXW6</accession>
<reference evidence="1 2" key="1">
    <citation type="journal article" date="2016" name="C (Basel)">
        <title>Selective Growth of and Electricity Production by Marine Exoelectrogenic Bacteria in Self-Aggregated Hydrogel of Microbially Reduced Graphene Oxide.</title>
        <authorList>
            <person name="Yoshida N."/>
            <person name="Goto Y."/>
            <person name="Miyata Y."/>
        </authorList>
    </citation>
    <scope>NUCLEOTIDE SEQUENCE [LARGE SCALE GENOMIC DNA]</scope>
    <source>
        <strain evidence="1 2">NIT-T3</strain>
    </source>
</reference>
<gene>
    <name evidence="1" type="ORF">DESUT3_27140</name>
</gene>
<proteinExistence type="predicted"/>
<evidence type="ECO:0000313" key="2">
    <source>
        <dbReference type="Proteomes" id="UP001319827"/>
    </source>
</evidence>
<dbReference type="Proteomes" id="UP001319827">
    <property type="component" value="Chromosome"/>
</dbReference>
<dbReference type="PANTHER" id="PTHR45588">
    <property type="entry name" value="TPR DOMAIN-CONTAINING PROTEIN"/>
    <property type="match status" value="1"/>
</dbReference>
<keyword evidence="2" id="KW-1185">Reference proteome</keyword>